<dbReference type="NCBIfam" id="TIGR00996">
    <property type="entry name" value="Mtu_fam_mce"/>
    <property type="match status" value="1"/>
</dbReference>
<evidence type="ECO:0000313" key="4">
    <source>
        <dbReference type="Proteomes" id="UP000199004"/>
    </source>
</evidence>
<keyword evidence="1" id="KW-1133">Transmembrane helix</keyword>
<dbReference type="EMBL" id="FNIC01000001">
    <property type="protein sequence ID" value="SDM82642.1"/>
    <property type="molecule type" value="Genomic_DNA"/>
</dbReference>
<dbReference type="Proteomes" id="UP000199004">
    <property type="component" value="Unassembled WGS sequence"/>
</dbReference>
<gene>
    <name evidence="3" type="ORF">SAMN05192576_1027</name>
</gene>
<dbReference type="OrthoDB" id="4741753at2"/>
<accession>A0A1G9WDL6</accession>
<dbReference type="Pfam" id="PF02470">
    <property type="entry name" value="MlaD"/>
    <property type="match status" value="1"/>
</dbReference>
<sequence length="422" mass="45066">MTRGGIKARLVAFAVLSAVGIVYIAATYLGLVDRALGRGLTVEATLPTSGGLFEGSEVTYRGVKIGKVSRMTATEKGVTVQLKLEDGTKLPVDSPMYVHNLSAVGEQYLDFEPPDDDGPYAENGTTLEGSVESLPVDEADLLVELDAFVNSVDKENLQVLIRELGDMFEGTGKSLEVLLDSGGQFVDEASANTDATIRLLETGLTVLRTQRDEGENIKAFSRDLRLLTDALRESDPDLRATLQGTPGAAREVQALLEDLEPTLPVLLGNAVSVNQVVVSHLAGLEQLLVTFPRTIAGGFTGTDPNGYGHVSLQFDSTPPCTEGYKPPSQWRQPNDLTDAPIYPAECKSGPPYVMRGPKYVPGARKTASPPRAYGGSYDPVSGLVYGAVDRNGGPVRFVDPGDLSILGDDAWKWLLMGPVSGR</sequence>
<dbReference type="PANTHER" id="PTHR33371">
    <property type="entry name" value="INTERMEMBRANE PHOSPHOLIPID TRANSPORT SYSTEM BINDING PROTEIN MLAD-RELATED"/>
    <property type="match status" value="1"/>
</dbReference>
<evidence type="ECO:0000256" key="1">
    <source>
        <dbReference type="SAM" id="Phobius"/>
    </source>
</evidence>
<name>A0A1G9WDL6_9ACTN</name>
<keyword evidence="1" id="KW-0812">Transmembrane</keyword>
<keyword evidence="4" id="KW-1185">Reference proteome</keyword>
<feature type="domain" description="Mce/MlaD" evidence="2">
    <location>
        <begin position="39"/>
        <end position="114"/>
    </location>
</feature>
<dbReference type="GO" id="GO:0005576">
    <property type="term" value="C:extracellular region"/>
    <property type="evidence" value="ECO:0007669"/>
    <property type="project" value="TreeGrafter"/>
</dbReference>
<dbReference type="AlphaFoldDB" id="A0A1G9WDL6"/>
<proteinExistence type="predicted"/>
<protein>
    <submittedName>
        <fullName evidence="3">Phospholipid/cholesterol/gamma-HCH transport system substrate-binding protein</fullName>
    </submittedName>
</protein>
<keyword evidence="1" id="KW-0472">Membrane</keyword>
<dbReference type="RefSeq" id="WP_091022423.1">
    <property type="nucleotide sequence ID" value="NZ_BKAE01000002.1"/>
</dbReference>
<reference evidence="3 4" key="1">
    <citation type="submission" date="2016-10" db="EMBL/GenBank/DDBJ databases">
        <authorList>
            <person name="de Groot N.N."/>
        </authorList>
    </citation>
    <scope>NUCLEOTIDE SEQUENCE [LARGE SCALE GENOMIC DNA]</scope>
    <source>
        <strain evidence="3 4">CGMCC 1.11147</strain>
    </source>
</reference>
<evidence type="ECO:0000313" key="3">
    <source>
        <dbReference type="EMBL" id="SDM82642.1"/>
    </source>
</evidence>
<dbReference type="STRING" id="1005944.SAMN05192576_1027"/>
<dbReference type="InterPro" id="IPR052336">
    <property type="entry name" value="MlaD_Phospholipid_Transporter"/>
</dbReference>
<dbReference type="PANTHER" id="PTHR33371:SF16">
    <property type="entry name" value="MCE-FAMILY PROTEIN MCE3F"/>
    <property type="match status" value="1"/>
</dbReference>
<organism evidence="3 4">
    <name type="scientific">Nocardioides szechwanensis</name>
    <dbReference type="NCBI Taxonomy" id="1005944"/>
    <lineage>
        <taxon>Bacteria</taxon>
        <taxon>Bacillati</taxon>
        <taxon>Actinomycetota</taxon>
        <taxon>Actinomycetes</taxon>
        <taxon>Propionibacteriales</taxon>
        <taxon>Nocardioidaceae</taxon>
        <taxon>Nocardioides</taxon>
    </lineage>
</organism>
<dbReference type="InterPro" id="IPR005693">
    <property type="entry name" value="Mce"/>
</dbReference>
<dbReference type="InterPro" id="IPR003399">
    <property type="entry name" value="Mce/MlaD"/>
</dbReference>
<evidence type="ECO:0000259" key="2">
    <source>
        <dbReference type="Pfam" id="PF02470"/>
    </source>
</evidence>
<feature type="transmembrane region" description="Helical" evidence="1">
    <location>
        <begin position="12"/>
        <end position="31"/>
    </location>
</feature>